<sequence>MYRPIEASSARGQRPRAHERIVQLDGVRAVAVLAVFLNHAFGVSLWMGVDLFFVLSGFLITGILLDRKNRRQSYFGYFYARRARRILPPYVILLVLSSLLFGLGWINHWWWYALFATNIGQALGETGNPGFGVLWSLAVEEQFYLVWPLIVCFASERALGVVAAAGIVLAPILRYVATPLFDSFWPIYFLTPFRMDLLCAGALIAVLMRRDADLPERCALAAWVCLAASLGTLLWLHFHFPNLRDSNRPLSNACLYSLTLVMSTAVVMLALRRRGIVTRVLSNPVLVYLGTISYTLYLVHDTFIAFIWQFQFGHHVRALIAFAVTLAFATISWFALEKRLTRGGTPRPRQSIALARD</sequence>
<accession>A0A494XD16</accession>
<dbReference type="OrthoDB" id="9814807at2"/>
<dbReference type="InterPro" id="IPR050879">
    <property type="entry name" value="Acyltransferase_3"/>
</dbReference>
<evidence type="ECO:0000259" key="2">
    <source>
        <dbReference type="Pfam" id="PF01757"/>
    </source>
</evidence>
<dbReference type="PANTHER" id="PTHR23028">
    <property type="entry name" value="ACETYLTRANSFERASE"/>
    <property type="match status" value="1"/>
</dbReference>
<keyword evidence="4" id="KW-1185">Reference proteome</keyword>
<proteinExistence type="predicted"/>
<evidence type="ECO:0000313" key="4">
    <source>
        <dbReference type="Proteomes" id="UP000280434"/>
    </source>
</evidence>
<dbReference type="EMBL" id="RBZV01000007">
    <property type="protein sequence ID" value="RKP46416.1"/>
    <property type="molecule type" value="Genomic_DNA"/>
</dbReference>
<feature type="domain" description="Acyltransferase 3" evidence="2">
    <location>
        <begin position="22"/>
        <end position="331"/>
    </location>
</feature>
<dbReference type="PANTHER" id="PTHR23028:SF53">
    <property type="entry name" value="ACYL_TRANSF_3 DOMAIN-CONTAINING PROTEIN"/>
    <property type="match status" value="1"/>
</dbReference>
<organism evidence="3 4">
    <name type="scientific">Trinickia fusca</name>
    <dbReference type="NCBI Taxonomy" id="2419777"/>
    <lineage>
        <taxon>Bacteria</taxon>
        <taxon>Pseudomonadati</taxon>
        <taxon>Pseudomonadota</taxon>
        <taxon>Betaproteobacteria</taxon>
        <taxon>Burkholderiales</taxon>
        <taxon>Burkholderiaceae</taxon>
        <taxon>Trinickia</taxon>
    </lineage>
</organism>
<keyword evidence="1" id="KW-0812">Transmembrane</keyword>
<dbReference type="RefSeq" id="WP_121279230.1">
    <property type="nucleotide sequence ID" value="NZ_RBZV01000007.1"/>
</dbReference>
<feature type="transmembrane region" description="Helical" evidence="1">
    <location>
        <begin position="283"/>
        <end position="310"/>
    </location>
</feature>
<feature type="transmembrane region" description="Helical" evidence="1">
    <location>
        <begin position="183"/>
        <end position="208"/>
    </location>
</feature>
<comment type="caution">
    <text evidence="3">The sequence shown here is derived from an EMBL/GenBank/DDBJ whole genome shotgun (WGS) entry which is preliminary data.</text>
</comment>
<protein>
    <submittedName>
        <fullName evidence="3">Acyltransferase</fullName>
    </submittedName>
</protein>
<name>A0A494XD16_9BURK</name>
<feature type="transmembrane region" description="Helical" evidence="1">
    <location>
        <begin position="45"/>
        <end position="65"/>
    </location>
</feature>
<keyword evidence="1" id="KW-0472">Membrane</keyword>
<dbReference type="Pfam" id="PF01757">
    <property type="entry name" value="Acyl_transf_3"/>
    <property type="match status" value="1"/>
</dbReference>
<dbReference type="GO" id="GO:0016747">
    <property type="term" value="F:acyltransferase activity, transferring groups other than amino-acyl groups"/>
    <property type="evidence" value="ECO:0007669"/>
    <property type="project" value="InterPro"/>
</dbReference>
<reference evidence="3 4" key="1">
    <citation type="submission" date="2018-10" db="EMBL/GenBank/DDBJ databases">
        <title>Paraburkholderia sp. 7MK8-2, isolated from soil.</title>
        <authorList>
            <person name="Gao Z.-H."/>
            <person name="Qiu L.-H."/>
        </authorList>
    </citation>
    <scope>NUCLEOTIDE SEQUENCE [LARGE SCALE GENOMIC DNA]</scope>
    <source>
        <strain evidence="3 4">7MK8-2</strain>
    </source>
</reference>
<dbReference type="InterPro" id="IPR002656">
    <property type="entry name" value="Acyl_transf_3_dom"/>
</dbReference>
<feature type="transmembrane region" description="Helical" evidence="1">
    <location>
        <begin position="86"/>
        <end position="111"/>
    </location>
</feature>
<keyword evidence="1" id="KW-1133">Transmembrane helix</keyword>
<dbReference type="GO" id="GO:0009103">
    <property type="term" value="P:lipopolysaccharide biosynthetic process"/>
    <property type="evidence" value="ECO:0007669"/>
    <property type="project" value="TreeGrafter"/>
</dbReference>
<keyword evidence="3" id="KW-0808">Transferase</keyword>
<feature type="transmembrane region" description="Helical" evidence="1">
    <location>
        <begin position="220"/>
        <end position="238"/>
    </location>
</feature>
<feature type="transmembrane region" description="Helical" evidence="1">
    <location>
        <begin position="131"/>
        <end position="151"/>
    </location>
</feature>
<dbReference type="AlphaFoldDB" id="A0A494XD16"/>
<dbReference type="GO" id="GO:0016020">
    <property type="term" value="C:membrane"/>
    <property type="evidence" value="ECO:0007669"/>
    <property type="project" value="TreeGrafter"/>
</dbReference>
<dbReference type="Proteomes" id="UP000280434">
    <property type="component" value="Unassembled WGS sequence"/>
</dbReference>
<gene>
    <name evidence="3" type="ORF">D7S89_17435</name>
</gene>
<evidence type="ECO:0000256" key="1">
    <source>
        <dbReference type="SAM" id="Phobius"/>
    </source>
</evidence>
<feature type="transmembrane region" description="Helical" evidence="1">
    <location>
        <begin position="250"/>
        <end position="271"/>
    </location>
</feature>
<evidence type="ECO:0000313" key="3">
    <source>
        <dbReference type="EMBL" id="RKP46416.1"/>
    </source>
</evidence>
<feature type="transmembrane region" description="Helical" evidence="1">
    <location>
        <begin position="158"/>
        <end position="177"/>
    </location>
</feature>
<feature type="transmembrane region" description="Helical" evidence="1">
    <location>
        <begin position="316"/>
        <end position="336"/>
    </location>
</feature>
<keyword evidence="3" id="KW-0012">Acyltransferase</keyword>